<dbReference type="Gene3D" id="1.10.1220.10">
    <property type="entry name" value="Met repressor-like"/>
    <property type="match status" value="1"/>
</dbReference>
<dbReference type="InterPro" id="IPR002145">
    <property type="entry name" value="CopG"/>
</dbReference>
<dbReference type="Pfam" id="PF01402">
    <property type="entry name" value="RHH_1"/>
    <property type="match status" value="1"/>
</dbReference>
<dbReference type="InterPro" id="IPR010985">
    <property type="entry name" value="Ribbon_hlx_hlx"/>
</dbReference>
<feature type="region of interest" description="Disordered" evidence="1">
    <location>
        <begin position="38"/>
        <end position="61"/>
    </location>
</feature>
<evidence type="ECO:0000259" key="2">
    <source>
        <dbReference type="Pfam" id="PF01402"/>
    </source>
</evidence>
<evidence type="ECO:0000313" key="3">
    <source>
        <dbReference type="EMBL" id="EHK57701.1"/>
    </source>
</evidence>
<evidence type="ECO:0000256" key="1">
    <source>
        <dbReference type="SAM" id="MobiDB-lite"/>
    </source>
</evidence>
<dbReference type="AlphaFoldDB" id="H0HNP8"/>
<dbReference type="InterPro" id="IPR013321">
    <property type="entry name" value="Arc_rbn_hlx_hlx"/>
</dbReference>
<protein>
    <recommendedName>
        <fullName evidence="2">Ribbon-helix-helix protein CopG domain-containing protein</fullName>
    </recommendedName>
</protein>
<organism evidence="3 4">
    <name type="scientific">Mesorhizobium alhagi CCNWXJ12-2</name>
    <dbReference type="NCBI Taxonomy" id="1107882"/>
    <lineage>
        <taxon>Bacteria</taxon>
        <taxon>Pseudomonadati</taxon>
        <taxon>Pseudomonadota</taxon>
        <taxon>Alphaproteobacteria</taxon>
        <taxon>Hyphomicrobiales</taxon>
        <taxon>Phyllobacteriaceae</taxon>
        <taxon>Allomesorhizobium</taxon>
    </lineage>
</organism>
<dbReference type="EMBL" id="AHAM01000058">
    <property type="protein sequence ID" value="EHK57701.1"/>
    <property type="molecule type" value="Genomic_DNA"/>
</dbReference>
<gene>
    <name evidence="3" type="ORF">MAXJ12_08864</name>
</gene>
<name>H0HNP8_9HYPH</name>
<dbReference type="SUPFAM" id="SSF47598">
    <property type="entry name" value="Ribbon-helix-helix"/>
    <property type="match status" value="1"/>
</dbReference>
<reference evidence="3 4" key="1">
    <citation type="journal article" date="2012" name="J. Bacteriol.">
        <title>Draft Genome Sequence of Mesorhizobium alhagi CCNWXJ12-2T, a Novel Salt-Resistant Species Isolated from the Desert of Northwestern China.</title>
        <authorList>
            <person name="Zhou M."/>
            <person name="Chen W."/>
            <person name="Chen H."/>
            <person name="Wei G."/>
        </authorList>
    </citation>
    <scope>NUCLEOTIDE SEQUENCE [LARGE SCALE GENOMIC DNA]</scope>
    <source>
        <strain evidence="3 4">CCNWXJ12-2</strain>
    </source>
</reference>
<accession>H0HNP8</accession>
<proteinExistence type="predicted"/>
<feature type="compositionally biased region" description="Basic and acidic residues" evidence="1">
    <location>
        <begin position="44"/>
        <end position="53"/>
    </location>
</feature>
<evidence type="ECO:0000313" key="4">
    <source>
        <dbReference type="Proteomes" id="UP000003250"/>
    </source>
</evidence>
<dbReference type="GO" id="GO:0006355">
    <property type="term" value="P:regulation of DNA-templated transcription"/>
    <property type="evidence" value="ECO:0007669"/>
    <property type="project" value="InterPro"/>
</dbReference>
<sequence>MTLSKQLTLRLPTALKRELEDYARASGQSRSAVIREAIAAHGPQQRDSRRESATLDIDNGQ</sequence>
<feature type="domain" description="Ribbon-helix-helix protein CopG" evidence="2">
    <location>
        <begin position="5"/>
        <end position="40"/>
    </location>
</feature>
<keyword evidence="4" id="KW-1185">Reference proteome</keyword>
<dbReference type="Proteomes" id="UP000003250">
    <property type="component" value="Unassembled WGS sequence"/>
</dbReference>